<keyword evidence="3" id="KW-1185">Reference proteome</keyword>
<feature type="region of interest" description="Disordered" evidence="1">
    <location>
        <begin position="190"/>
        <end position="251"/>
    </location>
</feature>
<dbReference type="STRING" id="1447883.A0A2B7YEC0"/>
<dbReference type="EMBL" id="PDNA01000046">
    <property type="protein sequence ID" value="PGH19540.1"/>
    <property type="molecule type" value="Genomic_DNA"/>
</dbReference>
<protein>
    <submittedName>
        <fullName evidence="2">Uncharacterized protein</fullName>
    </submittedName>
</protein>
<comment type="caution">
    <text evidence="2">The sequence shown here is derived from an EMBL/GenBank/DDBJ whole genome shotgun (WGS) entry which is preliminary data.</text>
</comment>
<feature type="compositionally biased region" description="Low complexity" evidence="1">
    <location>
        <begin position="209"/>
        <end position="220"/>
    </location>
</feature>
<accession>A0A2B7YEC0</accession>
<feature type="compositionally biased region" description="Acidic residues" evidence="1">
    <location>
        <begin position="221"/>
        <end position="245"/>
    </location>
</feature>
<gene>
    <name evidence="2" type="ORF">AJ80_03876</name>
</gene>
<reference evidence="2 3" key="1">
    <citation type="submission" date="2017-10" db="EMBL/GenBank/DDBJ databases">
        <title>Comparative genomics in systemic dimorphic fungi from Ajellomycetaceae.</title>
        <authorList>
            <person name="Munoz J.F."/>
            <person name="Mcewen J.G."/>
            <person name="Clay O.K."/>
            <person name="Cuomo C.A."/>
        </authorList>
    </citation>
    <scope>NUCLEOTIDE SEQUENCE [LARGE SCALE GENOMIC DNA]</scope>
    <source>
        <strain evidence="2 3">UAMH7299</strain>
    </source>
</reference>
<organism evidence="2 3">
    <name type="scientific">Polytolypa hystricis (strain UAMH7299)</name>
    <dbReference type="NCBI Taxonomy" id="1447883"/>
    <lineage>
        <taxon>Eukaryota</taxon>
        <taxon>Fungi</taxon>
        <taxon>Dikarya</taxon>
        <taxon>Ascomycota</taxon>
        <taxon>Pezizomycotina</taxon>
        <taxon>Eurotiomycetes</taxon>
        <taxon>Eurotiomycetidae</taxon>
        <taxon>Onygenales</taxon>
        <taxon>Onygenales incertae sedis</taxon>
        <taxon>Polytolypa</taxon>
    </lineage>
</organism>
<sequence length="556" mass="63736">MDSLELTPTQKSQLHEVADLMLEIYHTLARMRYLNEAWIQPGPHKIDALMPLYHRLRLDPSIIYLYHILPYIDQAHEREVDFFHGSYFADFRLEDNVEYARDPFYAAYGRDPEGGVMRPWMTPLSLLGNHHSCIIYSAKKHQIWIIDQEFWGTTDPVLCRTWYDGSKMGSSEDEASDSEEFVVVNRAEVVRSQEEKAGSEQGSVESKQGTEGVEGTQTEEGTVEGEIETIESESEEDTADSEGDYDDLRSRPAGEVLRDIVRWYHELKETPGGGENTGVEWEGEVTKRLYHKHGWLGKTSCGRMPLVKLSTLQRIRCGKWTRLRDRASDSNSPIHQEIRERLAAAKTVDEEWLACWDLWEKEQPYVNALKDLEEAEKEAERRCPGGQCQRPEDLPLWEAEEMRHSTMSHTEHVEGMRRMAEETQHSGSKNASAFQIKLRHAEDQAMIYQRAYEAARADAERLCPGRSATSVPGIECLEGRSAAKARQDLIKRIEKSQRIVEANREWATQLPQGADQAKKKVKKRIEQYECAIAGSRQQLVVIAEKEQSCEKATVHD</sequence>
<evidence type="ECO:0000313" key="3">
    <source>
        <dbReference type="Proteomes" id="UP000224634"/>
    </source>
</evidence>
<evidence type="ECO:0000256" key="1">
    <source>
        <dbReference type="SAM" id="MobiDB-lite"/>
    </source>
</evidence>
<dbReference type="AlphaFoldDB" id="A0A2B7YEC0"/>
<proteinExistence type="predicted"/>
<dbReference type="Proteomes" id="UP000224634">
    <property type="component" value="Unassembled WGS sequence"/>
</dbReference>
<dbReference type="OrthoDB" id="5327951at2759"/>
<name>A0A2B7YEC0_POLH7</name>
<evidence type="ECO:0000313" key="2">
    <source>
        <dbReference type="EMBL" id="PGH19540.1"/>
    </source>
</evidence>